<dbReference type="AlphaFoldDB" id="A0AAE9Y4E0"/>
<comment type="subunit">
    <text evidence="13">Homodimer.</text>
</comment>
<evidence type="ECO:0000259" key="16">
    <source>
        <dbReference type="PROSITE" id="PS51918"/>
    </source>
</evidence>
<comment type="cofactor">
    <cofactor evidence="14">
        <name>[2Fe-2S] cluster</name>
        <dbReference type="ChEBI" id="CHEBI:190135"/>
    </cofactor>
    <text evidence="14">Binds 1 [2Fe-2S] cluster. The cluster is coordinated with 3 cysteines and 1 arginine.</text>
</comment>
<feature type="binding site" evidence="13 14">
    <location>
        <position position="95"/>
    </location>
    <ligand>
        <name>[4Fe-4S] cluster</name>
        <dbReference type="ChEBI" id="CHEBI:49883"/>
        <note>4Fe-4S-S-AdoMet</note>
    </ligand>
</feature>
<feature type="binding site" evidence="13 14">
    <location>
        <position position="99"/>
    </location>
    <ligand>
        <name>[4Fe-4S] cluster</name>
        <dbReference type="ChEBI" id="CHEBI:49883"/>
        <note>4Fe-4S-S-AdoMet</note>
    </ligand>
</feature>
<feature type="domain" description="Radical SAM core" evidence="16">
    <location>
        <begin position="80"/>
        <end position="306"/>
    </location>
</feature>
<comment type="cofactor">
    <cofactor evidence="13 14">
        <name>[4Fe-4S] cluster</name>
        <dbReference type="ChEBI" id="CHEBI:49883"/>
    </cofactor>
    <text evidence="13 14">Binds 1 [4Fe-4S] cluster. The cluster is coordinated with 3 cysteines and an exchangeable S-adenosyl-L-methionine.</text>
</comment>
<organism evidence="17 18">
    <name type="scientific">Iamia majanohamensis</name>
    <dbReference type="NCBI Taxonomy" id="467976"/>
    <lineage>
        <taxon>Bacteria</taxon>
        <taxon>Bacillati</taxon>
        <taxon>Actinomycetota</taxon>
        <taxon>Acidimicrobiia</taxon>
        <taxon>Acidimicrobiales</taxon>
        <taxon>Iamiaceae</taxon>
        <taxon>Iamia</taxon>
    </lineage>
</organism>
<dbReference type="PIRSF" id="PIRSF001619">
    <property type="entry name" value="Biotin_synth"/>
    <property type="match status" value="1"/>
</dbReference>
<evidence type="ECO:0000313" key="17">
    <source>
        <dbReference type="EMBL" id="WCO66079.1"/>
    </source>
</evidence>
<evidence type="ECO:0000256" key="8">
    <source>
        <dbReference type="ARBA" id="ARBA00022723"/>
    </source>
</evidence>
<evidence type="ECO:0000256" key="13">
    <source>
        <dbReference type="HAMAP-Rule" id="MF_01694"/>
    </source>
</evidence>
<dbReference type="Pfam" id="PF04055">
    <property type="entry name" value="Radical_SAM"/>
    <property type="match status" value="1"/>
</dbReference>
<dbReference type="InterPro" id="IPR002684">
    <property type="entry name" value="Biotin_synth/BioAB"/>
</dbReference>
<evidence type="ECO:0000256" key="6">
    <source>
        <dbReference type="ARBA" id="ARBA00022691"/>
    </source>
</evidence>
<evidence type="ECO:0000256" key="11">
    <source>
        <dbReference type="ARBA" id="ARBA00023014"/>
    </source>
</evidence>
<dbReference type="InterPro" id="IPR006638">
    <property type="entry name" value="Elp3/MiaA/NifB-like_rSAM"/>
</dbReference>
<evidence type="ECO:0000256" key="14">
    <source>
        <dbReference type="PIRSR" id="PIRSR001619-1"/>
    </source>
</evidence>
<evidence type="ECO:0000256" key="2">
    <source>
        <dbReference type="ARBA" id="ARBA00010765"/>
    </source>
</evidence>
<dbReference type="PROSITE" id="PS51918">
    <property type="entry name" value="RADICAL_SAM"/>
    <property type="match status" value="1"/>
</dbReference>
<name>A0AAE9Y4E0_9ACTN</name>
<comment type="caution">
    <text evidence="13">Lacks conserved residue(s) required for the propagation of feature annotation.</text>
</comment>
<dbReference type="InterPro" id="IPR024177">
    <property type="entry name" value="Biotin_synthase"/>
</dbReference>
<evidence type="ECO:0000256" key="4">
    <source>
        <dbReference type="ARBA" id="ARBA00022485"/>
    </source>
</evidence>
<dbReference type="SMART" id="SM00729">
    <property type="entry name" value="Elp3"/>
    <property type="match status" value="1"/>
</dbReference>
<keyword evidence="11 13" id="KW-0411">Iron-sulfur</keyword>
<protein>
    <recommendedName>
        <fullName evidence="3 13">Biotin synthase</fullName>
        <ecNumber evidence="3 13">2.8.1.6</ecNumber>
    </recommendedName>
</protein>
<feature type="binding site" evidence="13 14">
    <location>
        <position position="231"/>
    </location>
    <ligand>
        <name>[2Fe-2S] cluster</name>
        <dbReference type="ChEBI" id="CHEBI:190135"/>
    </ligand>
</feature>
<dbReference type="KEGG" id="ima:PO878_16385"/>
<dbReference type="InterPro" id="IPR010722">
    <property type="entry name" value="BATS_dom"/>
</dbReference>
<dbReference type="EMBL" id="CP116942">
    <property type="protein sequence ID" value="WCO66079.1"/>
    <property type="molecule type" value="Genomic_DNA"/>
</dbReference>
<dbReference type="GO" id="GO:0005506">
    <property type="term" value="F:iron ion binding"/>
    <property type="evidence" value="ECO:0007669"/>
    <property type="project" value="UniProtKB-UniRule"/>
</dbReference>
<dbReference type="EC" id="2.8.1.6" evidence="3 13"/>
<dbReference type="InterPro" id="IPR058240">
    <property type="entry name" value="rSAM_sf"/>
</dbReference>
<comment type="similarity">
    <text evidence="2 13">Belongs to the radical SAM superfamily. Biotin synthase family.</text>
</comment>
<keyword evidence="9 13" id="KW-0093">Biotin biosynthesis</keyword>
<dbReference type="CDD" id="cd01335">
    <property type="entry name" value="Radical_SAM"/>
    <property type="match status" value="1"/>
</dbReference>
<dbReference type="InterPro" id="IPR013785">
    <property type="entry name" value="Aldolase_TIM"/>
</dbReference>
<dbReference type="Proteomes" id="UP001216390">
    <property type="component" value="Chromosome"/>
</dbReference>
<feature type="region of interest" description="Disordered" evidence="15">
    <location>
        <begin position="1"/>
        <end position="29"/>
    </location>
</feature>
<keyword evidence="7 13" id="KW-0001">2Fe-2S</keyword>
<dbReference type="RefSeq" id="WP_272735604.1">
    <property type="nucleotide sequence ID" value="NZ_CP116942.1"/>
</dbReference>
<evidence type="ECO:0000313" key="18">
    <source>
        <dbReference type="Proteomes" id="UP001216390"/>
    </source>
</evidence>
<evidence type="ECO:0000256" key="1">
    <source>
        <dbReference type="ARBA" id="ARBA00004942"/>
    </source>
</evidence>
<keyword evidence="18" id="KW-1185">Reference proteome</keyword>
<comment type="cofactor">
    <cofactor evidence="13">
        <name>[2Fe-2S] cluster</name>
        <dbReference type="ChEBI" id="CHEBI:190135"/>
    </cofactor>
    <text evidence="13">Binds 1 [2Fe-2S] cluster. The cluster is coordinated with 3 cysteines and 1 arginine.</text>
</comment>
<dbReference type="SMART" id="SM00876">
    <property type="entry name" value="BATS"/>
    <property type="match status" value="1"/>
</dbReference>
<comment type="pathway">
    <text evidence="1 13">Cofactor biosynthesis; biotin biosynthesis; biotin from 7,8-diaminononanoate: step 2/2.</text>
</comment>
<feature type="binding site" evidence="13 14">
    <location>
        <position position="102"/>
    </location>
    <ligand>
        <name>[4Fe-4S] cluster</name>
        <dbReference type="ChEBI" id="CHEBI:49883"/>
        <note>4Fe-4S-S-AdoMet</note>
    </ligand>
</feature>
<keyword evidence="10 13" id="KW-0408">Iron</keyword>
<keyword evidence="8 13" id="KW-0479">Metal-binding</keyword>
<gene>
    <name evidence="13 17" type="primary">bioB</name>
    <name evidence="17" type="ORF">PO878_16385</name>
</gene>
<accession>A0AAE9Y4E0</accession>
<dbReference type="GO" id="GO:0051537">
    <property type="term" value="F:2 iron, 2 sulfur cluster binding"/>
    <property type="evidence" value="ECO:0007669"/>
    <property type="project" value="UniProtKB-KW"/>
</dbReference>
<keyword evidence="4 13" id="KW-0004">4Fe-4S</keyword>
<proteinExistence type="inferred from homology"/>
<evidence type="ECO:0000256" key="5">
    <source>
        <dbReference type="ARBA" id="ARBA00022679"/>
    </source>
</evidence>
<feature type="binding site" evidence="13 14">
    <location>
        <position position="301"/>
    </location>
    <ligand>
        <name>[2Fe-2S] cluster</name>
        <dbReference type="ChEBI" id="CHEBI:190135"/>
    </ligand>
</feature>
<keyword evidence="5 13" id="KW-0808">Transferase</keyword>
<sequence>MSDTLQPVTLGRKPGPAPSSRPSLTPEEARAAVRRADAALLDERRPLTAAELSDLAHVPDASVPSLAALAHEVRLEWCGSEVEVEGILSAKTGGCPEDCHFCSQSAQFDTPVQATPFLDTDEVLAAARETAALGASEFCIVLALRGPDERTMARILELVPLVREEAGLNVAVSAGILTEDQARRLAEGGVHRYNHNLETARSYFDQVVTSHSFDERLATCRMVLDNDMELCCGVLMGMGETVDQRLELLEELRALGPAEVPVNFLKPMAGTPFAHLPAVEPLEAIRWIALFRLGLPEVILRYAGGREFTLGDLQAMGMTSGINALIIGNYLTYLGRSPAEDLKMLEDLRMPVGALGKVF</sequence>
<comment type="function">
    <text evidence="13">Catalyzes the conversion of dethiobiotin (DTB) to biotin by the insertion of a sulfur atom into dethiobiotin via a radical-based mechanism.</text>
</comment>
<dbReference type="SFLD" id="SFLDS00029">
    <property type="entry name" value="Radical_SAM"/>
    <property type="match status" value="1"/>
</dbReference>
<dbReference type="Gene3D" id="3.20.20.70">
    <property type="entry name" value="Aldolase class I"/>
    <property type="match status" value="1"/>
</dbReference>
<dbReference type="SFLD" id="SFLDG01278">
    <property type="entry name" value="biotin_synthase_like"/>
    <property type="match status" value="1"/>
</dbReference>
<keyword evidence="6 13" id="KW-0949">S-adenosyl-L-methionine</keyword>
<dbReference type="PANTHER" id="PTHR22976:SF2">
    <property type="entry name" value="BIOTIN SYNTHASE, MITOCHONDRIAL"/>
    <property type="match status" value="1"/>
</dbReference>
<dbReference type="GO" id="GO:0051539">
    <property type="term" value="F:4 iron, 4 sulfur cluster binding"/>
    <property type="evidence" value="ECO:0007669"/>
    <property type="project" value="UniProtKB-KW"/>
</dbReference>
<evidence type="ECO:0000256" key="7">
    <source>
        <dbReference type="ARBA" id="ARBA00022714"/>
    </source>
</evidence>
<feature type="binding site" evidence="13 14">
    <location>
        <position position="139"/>
    </location>
    <ligand>
        <name>[2Fe-2S] cluster</name>
        <dbReference type="ChEBI" id="CHEBI:190135"/>
    </ligand>
</feature>
<dbReference type="InterPro" id="IPR007197">
    <property type="entry name" value="rSAM"/>
</dbReference>
<evidence type="ECO:0000256" key="12">
    <source>
        <dbReference type="ARBA" id="ARBA00051157"/>
    </source>
</evidence>
<dbReference type="GO" id="GO:0004076">
    <property type="term" value="F:biotin synthase activity"/>
    <property type="evidence" value="ECO:0007669"/>
    <property type="project" value="UniProtKB-UniRule"/>
</dbReference>
<reference evidence="17" key="1">
    <citation type="submission" date="2023-01" db="EMBL/GenBank/DDBJ databases">
        <title>The diversity of Class Acidimicrobiia in South China Sea sediment environments and the proposal of Iamia marina sp. nov., a novel species of the genus Iamia.</title>
        <authorList>
            <person name="He Y."/>
            <person name="Tian X."/>
        </authorList>
    </citation>
    <scope>NUCLEOTIDE SEQUENCE</scope>
    <source>
        <strain evidence="17">DSM 19957</strain>
    </source>
</reference>
<evidence type="ECO:0000256" key="10">
    <source>
        <dbReference type="ARBA" id="ARBA00023004"/>
    </source>
</evidence>
<evidence type="ECO:0000256" key="3">
    <source>
        <dbReference type="ARBA" id="ARBA00012236"/>
    </source>
</evidence>
<dbReference type="NCBIfam" id="TIGR00433">
    <property type="entry name" value="bioB"/>
    <property type="match status" value="1"/>
</dbReference>
<dbReference type="PANTHER" id="PTHR22976">
    <property type="entry name" value="BIOTIN SYNTHASE"/>
    <property type="match status" value="1"/>
</dbReference>
<dbReference type="Pfam" id="PF06968">
    <property type="entry name" value="BATS"/>
    <property type="match status" value="1"/>
</dbReference>
<dbReference type="SFLD" id="SFLDG01060">
    <property type="entry name" value="BATS_domain_containing"/>
    <property type="match status" value="1"/>
</dbReference>
<dbReference type="HAMAP" id="MF_01694">
    <property type="entry name" value="BioB"/>
    <property type="match status" value="1"/>
</dbReference>
<comment type="catalytic activity">
    <reaction evidence="12 13">
        <text>(4R,5S)-dethiobiotin + (sulfur carrier)-SH + 2 reduced [2Fe-2S]-[ferredoxin] + 2 S-adenosyl-L-methionine = (sulfur carrier)-H + biotin + 2 5'-deoxyadenosine + 2 L-methionine + 2 oxidized [2Fe-2S]-[ferredoxin]</text>
        <dbReference type="Rhea" id="RHEA:22060"/>
        <dbReference type="Rhea" id="RHEA-COMP:10000"/>
        <dbReference type="Rhea" id="RHEA-COMP:10001"/>
        <dbReference type="Rhea" id="RHEA-COMP:14737"/>
        <dbReference type="Rhea" id="RHEA-COMP:14739"/>
        <dbReference type="ChEBI" id="CHEBI:17319"/>
        <dbReference type="ChEBI" id="CHEBI:29917"/>
        <dbReference type="ChEBI" id="CHEBI:33737"/>
        <dbReference type="ChEBI" id="CHEBI:33738"/>
        <dbReference type="ChEBI" id="CHEBI:57586"/>
        <dbReference type="ChEBI" id="CHEBI:57844"/>
        <dbReference type="ChEBI" id="CHEBI:59789"/>
        <dbReference type="ChEBI" id="CHEBI:64428"/>
        <dbReference type="ChEBI" id="CHEBI:149473"/>
        <dbReference type="EC" id="2.8.1.6"/>
    </reaction>
</comment>
<dbReference type="SUPFAM" id="SSF102114">
    <property type="entry name" value="Radical SAM enzymes"/>
    <property type="match status" value="1"/>
</dbReference>
<evidence type="ECO:0000256" key="15">
    <source>
        <dbReference type="SAM" id="MobiDB-lite"/>
    </source>
</evidence>
<dbReference type="GO" id="GO:0009102">
    <property type="term" value="P:biotin biosynthetic process"/>
    <property type="evidence" value="ECO:0007669"/>
    <property type="project" value="UniProtKB-UniRule"/>
</dbReference>
<evidence type="ECO:0000256" key="9">
    <source>
        <dbReference type="ARBA" id="ARBA00022756"/>
    </source>
</evidence>